<dbReference type="InterPro" id="IPR015424">
    <property type="entry name" value="PyrdxlP-dep_Trfase"/>
</dbReference>
<dbReference type="Pfam" id="PF01053">
    <property type="entry name" value="Cys_Met_Meta_PP"/>
    <property type="match status" value="1"/>
</dbReference>
<gene>
    <name evidence="7" type="ORF">CFRA_09350</name>
</gene>
<dbReference type="Proteomes" id="UP000185434">
    <property type="component" value="Chromosome"/>
</dbReference>
<name>A0A1L7CU88_9CORY</name>
<dbReference type="AlphaFoldDB" id="A0A1L7CU88"/>
<dbReference type="PANTHER" id="PTHR11808">
    <property type="entry name" value="TRANS-SULFURATION ENZYME FAMILY MEMBER"/>
    <property type="match status" value="1"/>
</dbReference>
<dbReference type="InterPro" id="IPR000277">
    <property type="entry name" value="Cys/Met-Metab_PyrdxlP-dep_enz"/>
</dbReference>
<dbReference type="GO" id="GO:0004123">
    <property type="term" value="F:cystathionine gamma-lyase activity"/>
    <property type="evidence" value="ECO:0007669"/>
    <property type="project" value="TreeGrafter"/>
</dbReference>
<dbReference type="NCBIfam" id="NF005871">
    <property type="entry name" value="PRK07811.1"/>
    <property type="match status" value="1"/>
</dbReference>
<evidence type="ECO:0000256" key="3">
    <source>
        <dbReference type="ARBA" id="ARBA00022898"/>
    </source>
</evidence>
<protein>
    <submittedName>
        <fullName evidence="7">Cystathionine gamma-synthase</fullName>
    </submittedName>
</protein>
<dbReference type="PROSITE" id="PS00868">
    <property type="entry name" value="CYS_MET_METAB_PP"/>
    <property type="match status" value="1"/>
</dbReference>
<dbReference type="InterPro" id="IPR054542">
    <property type="entry name" value="Cys_met_metab_PP"/>
</dbReference>
<dbReference type="Gene3D" id="3.40.640.10">
    <property type="entry name" value="Type I PLP-dependent aspartate aminotransferase-like (Major domain)"/>
    <property type="match status" value="1"/>
</dbReference>
<keyword evidence="4" id="KW-0486">Methionine biosynthesis</keyword>
<dbReference type="SUPFAM" id="SSF53383">
    <property type="entry name" value="PLP-dependent transferases"/>
    <property type="match status" value="1"/>
</dbReference>
<keyword evidence="8" id="KW-1185">Reference proteome</keyword>
<proteinExistence type="inferred from homology"/>
<dbReference type="PANTHER" id="PTHR11808:SF15">
    <property type="entry name" value="CYSTATHIONINE GAMMA-LYASE"/>
    <property type="match status" value="1"/>
</dbReference>
<evidence type="ECO:0000256" key="6">
    <source>
        <dbReference type="RuleBase" id="RU362118"/>
    </source>
</evidence>
<dbReference type="GO" id="GO:0003962">
    <property type="term" value="F:cystathionine gamma-synthase activity"/>
    <property type="evidence" value="ECO:0007669"/>
    <property type="project" value="TreeGrafter"/>
</dbReference>
<dbReference type="GO" id="GO:0005737">
    <property type="term" value="C:cytoplasm"/>
    <property type="evidence" value="ECO:0007669"/>
    <property type="project" value="TreeGrafter"/>
</dbReference>
<dbReference type="GO" id="GO:0019346">
    <property type="term" value="P:transsulfuration"/>
    <property type="evidence" value="ECO:0007669"/>
    <property type="project" value="InterPro"/>
</dbReference>
<reference evidence="7 8" key="1">
    <citation type="submission" date="2014-08" db="EMBL/GenBank/DDBJ databases">
        <title>Complete genome sequence of Corynebacterium frankenforstense ST18(T) (=DSM 45800(T)), isolated from raw cow milk.</title>
        <authorList>
            <person name="Ruckert C."/>
            <person name="Albersmeier A."/>
            <person name="Winkler A."/>
            <person name="Lipski A."/>
            <person name="Kalinowski J."/>
        </authorList>
    </citation>
    <scope>NUCLEOTIDE SEQUENCE [LARGE SCALE GENOMIC DNA]</scope>
    <source>
        <strain evidence="7 8">ST18</strain>
    </source>
</reference>
<accession>A0A1L7CU88</accession>
<comment type="cofactor">
    <cofactor evidence="1 6">
        <name>pyridoxal 5'-phosphate</name>
        <dbReference type="ChEBI" id="CHEBI:597326"/>
    </cofactor>
</comment>
<keyword evidence="3 5" id="KW-0663">Pyridoxal phosphate</keyword>
<dbReference type="GO" id="GO:0009086">
    <property type="term" value="P:methionine biosynthetic process"/>
    <property type="evidence" value="ECO:0007669"/>
    <property type="project" value="UniProtKB-KW"/>
</dbReference>
<dbReference type="InterPro" id="IPR015421">
    <property type="entry name" value="PyrdxlP-dep_Trfase_major"/>
</dbReference>
<dbReference type="FunFam" id="3.40.640.10:FF:000009">
    <property type="entry name" value="Cystathionine gamma-synthase homolog"/>
    <property type="match status" value="1"/>
</dbReference>
<organism evidence="7 8">
    <name type="scientific">Corynebacterium frankenforstense DSM 45800</name>
    <dbReference type="NCBI Taxonomy" id="1437875"/>
    <lineage>
        <taxon>Bacteria</taxon>
        <taxon>Bacillati</taxon>
        <taxon>Actinomycetota</taxon>
        <taxon>Actinomycetes</taxon>
        <taxon>Mycobacteriales</taxon>
        <taxon>Corynebacteriaceae</taxon>
        <taxon>Corynebacterium</taxon>
    </lineage>
</organism>
<evidence type="ECO:0000256" key="1">
    <source>
        <dbReference type="ARBA" id="ARBA00001933"/>
    </source>
</evidence>
<dbReference type="GO" id="GO:0019343">
    <property type="term" value="P:cysteine biosynthetic process via cystathionine"/>
    <property type="evidence" value="ECO:0007669"/>
    <property type="project" value="TreeGrafter"/>
</dbReference>
<dbReference type="EMBL" id="CP009247">
    <property type="protein sequence ID" value="APT89422.1"/>
    <property type="molecule type" value="Genomic_DNA"/>
</dbReference>
<evidence type="ECO:0000256" key="5">
    <source>
        <dbReference type="PIRSR" id="PIRSR001434-2"/>
    </source>
</evidence>
<keyword evidence="4" id="KW-0028">Amino-acid biosynthesis</keyword>
<dbReference type="RefSeq" id="WP_245797549.1">
    <property type="nucleotide sequence ID" value="NZ_CP009247.1"/>
</dbReference>
<dbReference type="CDD" id="cd00614">
    <property type="entry name" value="CGS_like"/>
    <property type="match status" value="1"/>
</dbReference>
<evidence type="ECO:0000256" key="4">
    <source>
        <dbReference type="ARBA" id="ARBA00023167"/>
    </source>
</evidence>
<evidence type="ECO:0000256" key="2">
    <source>
        <dbReference type="ARBA" id="ARBA00009077"/>
    </source>
</evidence>
<sequence>MSAPYPGFFTDAIHAGYHPDSHTGAVNVPVYTSTTFAQDDIATLRGGYEYGRCGNPTTAALEKVVATLEGGGEAVGRAFASGMAATDTVLRVLTRPGAHIILGGDVYGGTYRLIETVFKPWGVDYSVVDTTDAGQVRDALRDETAVVWLETPTNPMLGVTDIAAVAEVLDGHPARLVVDNTFATPYLQRPLSLGADVVVHSTTKYLGGHSDVIGGLVVTPHPEIDELVLKFQGDIGAIPGPFDSYLAYRGIKTLGVRMDRHCANAQALAEFLQSRDEVAEVRYPGLESHPGHEVAARQMAGFGGMVSVRLAGGEEAAKQFCRNTELICLAESLGGVESLLEHPATMTHLSAEGSATAPPRDLVRISVGLEDRDQLLADAAQALDRL</sequence>
<comment type="similarity">
    <text evidence="2 6">Belongs to the trans-sulfuration enzymes family.</text>
</comment>
<dbReference type="Gene3D" id="3.90.1150.10">
    <property type="entry name" value="Aspartate Aminotransferase, domain 1"/>
    <property type="match status" value="1"/>
</dbReference>
<dbReference type="STRING" id="1437875.CFRA_09350"/>
<evidence type="ECO:0000313" key="7">
    <source>
        <dbReference type="EMBL" id="APT89422.1"/>
    </source>
</evidence>
<dbReference type="InterPro" id="IPR015422">
    <property type="entry name" value="PyrdxlP-dep_Trfase_small"/>
</dbReference>
<dbReference type="GO" id="GO:0030170">
    <property type="term" value="F:pyridoxal phosphate binding"/>
    <property type="evidence" value="ECO:0007669"/>
    <property type="project" value="InterPro"/>
</dbReference>
<dbReference type="PIRSF" id="PIRSF001434">
    <property type="entry name" value="CGS"/>
    <property type="match status" value="1"/>
</dbReference>
<evidence type="ECO:0000313" key="8">
    <source>
        <dbReference type="Proteomes" id="UP000185434"/>
    </source>
</evidence>
<feature type="modified residue" description="N6-(pyridoxal phosphate)lysine" evidence="5">
    <location>
        <position position="204"/>
    </location>
</feature>
<dbReference type="KEGG" id="cfk:CFRA_09350"/>